<keyword evidence="1" id="KW-0732">Signal</keyword>
<accession>A0A1I6MY01</accession>
<name>A0A1I6MY01_9BACT</name>
<reference evidence="2 3" key="1">
    <citation type="submission" date="2016-10" db="EMBL/GenBank/DDBJ databases">
        <authorList>
            <person name="de Groot N.N."/>
        </authorList>
    </citation>
    <scope>NUCLEOTIDE SEQUENCE [LARGE SCALE GENOMIC DNA]</scope>
    <source>
        <strain evidence="2 3">DSM 21001</strain>
    </source>
</reference>
<evidence type="ECO:0000313" key="3">
    <source>
        <dbReference type="Proteomes" id="UP000199024"/>
    </source>
</evidence>
<sequence>MRFRSAWTGLLLMVVMAVACFGPVCGVACAAKAPCHDASSMTDCTGMGPMASVHAAASHATVCAQDDAVVDRSDVDVHQLAVVAVMASAIRVDAVHPVAAAAVRGLAKAPPRPVVVMRV</sequence>
<evidence type="ECO:0000313" key="2">
    <source>
        <dbReference type="EMBL" id="SFS20507.1"/>
    </source>
</evidence>
<feature type="signal peptide" evidence="1">
    <location>
        <begin position="1"/>
        <end position="19"/>
    </location>
</feature>
<dbReference type="RefSeq" id="WP_141224004.1">
    <property type="nucleotide sequence ID" value="NZ_FOZL01000002.1"/>
</dbReference>
<protein>
    <recommendedName>
        <fullName evidence="4">Lipoprotein</fullName>
    </recommendedName>
</protein>
<dbReference type="AlphaFoldDB" id="A0A1I6MY01"/>
<feature type="chain" id="PRO_5011470846" description="Lipoprotein" evidence="1">
    <location>
        <begin position="20"/>
        <end position="119"/>
    </location>
</feature>
<organism evidence="2 3">
    <name type="scientific">Granulicella pectinivorans</name>
    <dbReference type="NCBI Taxonomy" id="474950"/>
    <lineage>
        <taxon>Bacteria</taxon>
        <taxon>Pseudomonadati</taxon>
        <taxon>Acidobacteriota</taxon>
        <taxon>Terriglobia</taxon>
        <taxon>Terriglobales</taxon>
        <taxon>Acidobacteriaceae</taxon>
        <taxon>Granulicella</taxon>
    </lineage>
</organism>
<dbReference type="EMBL" id="FOZL01000002">
    <property type="protein sequence ID" value="SFS20507.1"/>
    <property type="molecule type" value="Genomic_DNA"/>
</dbReference>
<evidence type="ECO:0000256" key="1">
    <source>
        <dbReference type="SAM" id="SignalP"/>
    </source>
</evidence>
<dbReference type="Proteomes" id="UP000199024">
    <property type="component" value="Unassembled WGS sequence"/>
</dbReference>
<keyword evidence="3" id="KW-1185">Reference proteome</keyword>
<evidence type="ECO:0008006" key="4">
    <source>
        <dbReference type="Google" id="ProtNLM"/>
    </source>
</evidence>
<dbReference type="PROSITE" id="PS51257">
    <property type="entry name" value="PROKAR_LIPOPROTEIN"/>
    <property type="match status" value="1"/>
</dbReference>
<proteinExistence type="predicted"/>
<gene>
    <name evidence="2" type="ORF">SAMN05421771_3667</name>
</gene>